<sequence>MIVDTTTLVEIGEVTSDIIDMLLWVDGEGRSPDDR</sequence>
<keyword evidence="2" id="KW-1185">Reference proteome</keyword>
<evidence type="ECO:0000313" key="1">
    <source>
        <dbReference type="EMBL" id="MDQ1184301.1"/>
    </source>
</evidence>
<gene>
    <name evidence="1" type="ORF">QE408_001423</name>
</gene>
<comment type="caution">
    <text evidence="1">The sequence shown here is derived from an EMBL/GenBank/DDBJ whole genome shotgun (WGS) entry which is preliminary data.</text>
</comment>
<dbReference type="Proteomes" id="UP001224781">
    <property type="component" value="Unassembled WGS sequence"/>
</dbReference>
<evidence type="ECO:0000313" key="2">
    <source>
        <dbReference type="Proteomes" id="UP001224781"/>
    </source>
</evidence>
<evidence type="ECO:0008006" key="3">
    <source>
        <dbReference type="Google" id="ProtNLM"/>
    </source>
</evidence>
<reference evidence="1 2" key="1">
    <citation type="submission" date="2023-07" db="EMBL/GenBank/DDBJ databases">
        <title>Functional and genomic diversity of the sorghum phyllosphere microbiome.</title>
        <authorList>
            <person name="Shade A."/>
        </authorList>
    </citation>
    <scope>NUCLEOTIDE SEQUENCE [LARGE SCALE GENOMIC DNA]</scope>
    <source>
        <strain evidence="1 2">SORGH_AS_1126</strain>
    </source>
</reference>
<organism evidence="1 2">
    <name type="scientific">Agrobacterium larrymoorei</name>
    <dbReference type="NCBI Taxonomy" id="160699"/>
    <lineage>
        <taxon>Bacteria</taxon>
        <taxon>Pseudomonadati</taxon>
        <taxon>Pseudomonadota</taxon>
        <taxon>Alphaproteobacteria</taxon>
        <taxon>Hyphomicrobiales</taxon>
        <taxon>Rhizobiaceae</taxon>
        <taxon>Rhizobium/Agrobacterium group</taxon>
        <taxon>Agrobacterium</taxon>
    </lineage>
</organism>
<dbReference type="EMBL" id="JAUTBL010000001">
    <property type="protein sequence ID" value="MDQ1184301.1"/>
    <property type="molecule type" value="Genomic_DNA"/>
</dbReference>
<accession>A0ABU0UH75</accession>
<protein>
    <recommendedName>
        <fullName evidence="3">Type II toxin-antitoxin system VapC family toxin</fullName>
    </recommendedName>
</protein>
<name>A0ABU0UH75_9HYPH</name>
<proteinExistence type="predicted"/>